<evidence type="ECO:0000313" key="2">
    <source>
        <dbReference type="Proteomes" id="UP000050297"/>
    </source>
</evidence>
<proteinExistence type="predicted"/>
<dbReference type="RefSeq" id="WP_003402633.1">
    <property type="nucleotide sequence ID" value="NZ_LGAR01000147.1"/>
</dbReference>
<dbReference type="SUPFAM" id="SSF52540">
    <property type="entry name" value="P-loop containing nucleoside triphosphate hydrolases"/>
    <property type="match status" value="1"/>
</dbReference>
<accession>A0A0L8IM27</accession>
<dbReference type="Proteomes" id="UP000050297">
    <property type="component" value="Unassembled WGS sequence"/>
</dbReference>
<reference evidence="1 2" key="1">
    <citation type="submission" date="2015-09" db="EMBL/GenBank/DDBJ databases">
        <title>Genome announcement of multiple Pseudomonas syringae strains.</title>
        <authorList>
            <person name="Thakur S."/>
            <person name="Wang P.W."/>
            <person name="Gong Y."/>
            <person name="Weir B.S."/>
            <person name="Guttman D.S."/>
        </authorList>
    </citation>
    <scope>NUCLEOTIDE SEQUENCE [LARGE SCALE GENOMIC DNA]</scope>
    <source>
        <strain evidence="1 2">ICMP2802</strain>
    </source>
</reference>
<gene>
    <name evidence="1" type="ORF">ALO91_02481</name>
</gene>
<dbReference type="EMBL" id="LJPM01000164">
    <property type="protein sequence ID" value="KPW23024.1"/>
    <property type="molecule type" value="Genomic_DNA"/>
</dbReference>
<dbReference type="InterPro" id="IPR027417">
    <property type="entry name" value="P-loop_NTPase"/>
</dbReference>
<evidence type="ECO:0000313" key="1">
    <source>
        <dbReference type="EMBL" id="KPW23024.1"/>
    </source>
</evidence>
<protein>
    <recommendedName>
        <fullName evidence="3">Dephospho-CoA kinase</fullName>
    </recommendedName>
</protein>
<dbReference type="AlphaFoldDB" id="A0A0L8IM27"/>
<organism evidence="1 2">
    <name type="scientific">Pseudomonas syringae pv. aceris</name>
    <dbReference type="NCBI Taxonomy" id="199198"/>
    <lineage>
        <taxon>Bacteria</taxon>
        <taxon>Pseudomonadati</taxon>
        <taxon>Pseudomonadota</taxon>
        <taxon>Gammaproteobacteria</taxon>
        <taxon>Pseudomonadales</taxon>
        <taxon>Pseudomonadaceae</taxon>
        <taxon>Pseudomonas</taxon>
        <taxon>Pseudomonas syringae</taxon>
    </lineage>
</organism>
<sequence length="195" mass="21679">MNHANQLRLALVAPSGSGKSTTAGLLREYFETAGLSVEVIKLAQPLYELQGMFYEQAGVQVASGSQNQRLLECIARELRDLDSQSLVTNFARRLARSCAQVVINDDLRDDTVDWPYLQAQGFQVIKVLADSSVRQTRLGQRGDISVVENSALDLQMRRIEADYVLPNSGSLEQLKQRVAVVARWALDDSQRRIAS</sequence>
<comment type="caution">
    <text evidence="1">The sequence shown here is derived from an EMBL/GenBank/DDBJ whole genome shotgun (WGS) entry which is preliminary data.</text>
</comment>
<dbReference type="PATRIC" id="fig|199198.4.peg.2341"/>
<dbReference type="Gene3D" id="3.40.50.300">
    <property type="entry name" value="P-loop containing nucleotide triphosphate hydrolases"/>
    <property type="match status" value="1"/>
</dbReference>
<evidence type="ECO:0008006" key="3">
    <source>
        <dbReference type="Google" id="ProtNLM"/>
    </source>
</evidence>
<name>A0A0L8IM27_PSESX</name>